<evidence type="ECO:0000313" key="16">
    <source>
        <dbReference type="RefSeq" id="XP_028037609.1"/>
    </source>
</evidence>
<evidence type="ECO:0000313" key="15">
    <source>
        <dbReference type="Proteomes" id="UP000504629"/>
    </source>
</evidence>
<accession>A0A6J2K5Q0</accession>
<evidence type="ECO:0000256" key="11">
    <source>
        <dbReference type="ARBA" id="ARBA00023180"/>
    </source>
</evidence>
<evidence type="ECO:0000256" key="8">
    <source>
        <dbReference type="ARBA" id="ARBA00022989"/>
    </source>
</evidence>
<name>A0A6J2K5Q0_BOMMA</name>
<dbReference type="PANTHER" id="PTHR12939">
    <property type="entry name" value="SARCOGLYCAN"/>
    <property type="match status" value="1"/>
</dbReference>
<keyword evidence="7" id="KW-0735">Signal-anchor</keyword>
<sequence length="311" mass="34003">MSVADTSNNAIRGWGSTPTGNAPTVNVGNENRTNHKCLPSIFFRGWRRNLLYGILIFLMVLVFLNIALTLWIISALKLNMNGIGPIKIMNGGIQLQGQTWVVNNLVASTISTQPAHPITLHSHRNFTVLVSDPKHSEHSKLLIKRDNIEFSGKNFHVRDSRGGDVFRASKEEVRVYADTFAVDGIGGLVVKTALQVPLVRAPPGSDLQLESLTRGLDLRAPQSIYFESRAGKIDVTSHTDLKLNSIVGAIKIDAPNIVITNLKEARVTEKPQRGIRSMKVYQLCACATGKLFLAAPDAVCAANADDTELCR</sequence>
<dbReference type="RefSeq" id="XP_028037610.1">
    <property type="nucleotide sequence ID" value="XM_028181809.1"/>
</dbReference>
<keyword evidence="12" id="KW-0206">Cytoskeleton</keyword>
<dbReference type="RefSeq" id="XP_028037609.1">
    <property type="nucleotide sequence ID" value="XM_028181808.1"/>
</dbReference>
<dbReference type="GO" id="GO:0016012">
    <property type="term" value="C:sarcoglycan complex"/>
    <property type="evidence" value="ECO:0007669"/>
    <property type="project" value="InterPro"/>
</dbReference>
<dbReference type="InterPro" id="IPR039972">
    <property type="entry name" value="Sarcoglycan_gamma/delta/zeta"/>
</dbReference>
<evidence type="ECO:0000313" key="18">
    <source>
        <dbReference type="RefSeq" id="XP_028037611.1"/>
    </source>
</evidence>
<keyword evidence="8 14" id="KW-1133">Transmembrane helix</keyword>
<evidence type="ECO:0000256" key="9">
    <source>
        <dbReference type="ARBA" id="ARBA00023136"/>
    </source>
</evidence>
<dbReference type="KEGG" id="bman:114248543"/>
<evidence type="ECO:0000256" key="7">
    <source>
        <dbReference type="ARBA" id="ARBA00022968"/>
    </source>
</evidence>
<comment type="subcellular location">
    <subcellularLocation>
        <location evidence="2">Cell membrane</location>
        <location evidence="2">Sarcolemma</location>
        <topology evidence="2">Single-pass type II membrane protein</topology>
    </subcellularLocation>
    <subcellularLocation>
        <location evidence="1">Cytoplasm</location>
        <location evidence="1">Cytoskeleton</location>
    </subcellularLocation>
</comment>
<keyword evidence="15" id="KW-1185">Reference proteome</keyword>
<keyword evidence="11" id="KW-0325">Glycoprotein</keyword>
<evidence type="ECO:0000256" key="13">
    <source>
        <dbReference type="SAM" id="MobiDB-lite"/>
    </source>
</evidence>
<keyword evidence="4" id="KW-1003">Cell membrane</keyword>
<dbReference type="Pfam" id="PF04790">
    <property type="entry name" value="Sarcoglycan_1"/>
    <property type="match status" value="1"/>
</dbReference>
<dbReference type="GO" id="GO:0005856">
    <property type="term" value="C:cytoskeleton"/>
    <property type="evidence" value="ECO:0007669"/>
    <property type="project" value="UniProtKB-SubCell"/>
</dbReference>
<dbReference type="PANTHER" id="PTHR12939:SF10">
    <property type="entry name" value="EG:4F1.1 PROTEIN"/>
    <property type="match status" value="1"/>
</dbReference>
<evidence type="ECO:0000256" key="5">
    <source>
        <dbReference type="ARBA" id="ARBA00022490"/>
    </source>
</evidence>
<dbReference type="GeneID" id="114248543"/>
<protein>
    <submittedName>
        <fullName evidence="16 17">Delta-sarcoglycan-like</fullName>
    </submittedName>
</protein>
<evidence type="ECO:0000256" key="2">
    <source>
        <dbReference type="ARBA" id="ARBA00004274"/>
    </source>
</evidence>
<dbReference type="GO" id="GO:0060047">
    <property type="term" value="P:heart contraction"/>
    <property type="evidence" value="ECO:0007669"/>
    <property type="project" value="TreeGrafter"/>
</dbReference>
<keyword evidence="6 14" id="KW-0812">Transmembrane</keyword>
<evidence type="ECO:0000256" key="3">
    <source>
        <dbReference type="ARBA" id="ARBA00007574"/>
    </source>
</evidence>
<evidence type="ECO:0000256" key="10">
    <source>
        <dbReference type="ARBA" id="ARBA00023157"/>
    </source>
</evidence>
<proteinExistence type="inferred from homology"/>
<feature type="region of interest" description="Disordered" evidence="13">
    <location>
        <begin position="1"/>
        <end position="28"/>
    </location>
</feature>
<keyword evidence="9 14" id="KW-0472">Membrane</keyword>
<evidence type="ECO:0000256" key="4">
    <source>
        <dbReference type="ARBA" id="ARBA00022475"/>
    </source>
</evidence>
<evidence type="ECO:0000256" key="12">
    <source>
        <dbReference type="ARBA" id="ARBA00023212"/>
    </source>
</evidence>
<gene>
    <name evidence="16 17 18" type="primary">LOC114248543</name>
</gene>
<organism evidence="15 18">
    <name type="scientific">Bombyx mandarina</name>
    <name type="common">Wild silk moth</name>
    <name type="synonym">Wild silkworm</name>
    <dbReference type="NCBI Taxonomy" id="7092"/>
    <lineage>
        <taxon>Eukaryota</taxon>
        <taxon>Metazoa</taxon>
        <taxon>Ecdysozoa</taxon>
        <taxon>Arthropoda</taxon>
        <taxon>Hexapoda</taxon>
        <taxon>Insecta</taxon>
        <taxon>Pterygota</taxon>
        <taxon>Neoptera</taxon>
        <taxon>Endopterygota</taxon>
        <taxon>Lepidoptera</taxon>
        <taxon>Glossata</taxon>
        <taxon>Ditrysia</taxon>
        <taxon>Bombycoidea</taxon>
        <taxon>Bombycidae</taxon>
        <taxon>Bombycinae</taxon>
        <taxon>Bombyx</taxon>
    </lineage>
</organism>
<dbReference type="GO" id="GO:0042383">
    <property type="term" value="C:sarcolemma"/>
    <property type="evidence" value="ECO:0007669"/>
    <property type="project" value="UniProtKB-SubCell"/>
</dbReference>
<evidence type="ECO:0000256" key="1">
    <source>
        <dbReference type="ARBA" id="ARBA00004245"/>
    </source>
</evidence>
<dbReference type="RefSeq" id="XP_028037611.1">
    <property type="nucleotide sequence ID" value="XM_028181810.1"/>
</dbReference>
<keyword evidence="5" id="KW-0963">Cytoplasm</keyword>
<feature type="transmembrane region" description="Helical" evidence="14">
    <location>
        <begin position="50"/>
        <end position="73"/>
    </location>
</feature>
<dbReference type="InterPro" id="IPR006875">
    <property type="entry name" value="Sarcoglycan"/>
</dbReference>
<dbReference type="OrthoDB" id="8881719at2759"/>
<dbReference type="AlphaFoldDB" id="A0A6J2K5Q0"/>
<keyword evidence="10" id="KW-1015">Disulfide bond</keyword>
<evidence type="ECO:0000313" key="17">
    <source>
        <dbReference type="RefSeq" id="XP_028037610.1"/>
    </source>
</evidence>
<comment type="similarity">
    <text evidence="3">Belongs to the sarcoglycan beta/delta/gamma/zeta family.</text>
</comment>
<evidence type="ECO:0000256" key="6">
    <source>
        <dbReference type="ARBA" id="ARBA00022692"/>
    </source>
</evidence>
<evidence type="ECO:0000256" key="14">
    <source>
        <dbReference type="SAM" id="Phobius"/>
    </source>
</evidence>
<reference evidence="16 17" key="1">
    <citation type="submission" date="2025-04" db="UniProtKB">
        <authorList>
            <consortium name="RefSeq"/>
        </authorList>
    </citation>
    <scope>IDENTIFICATION</scope>
    <source>
        <tissue evidence="16 17">Silk gland</tissue>
    </source>
</reference>
<dbReference type="Proteomes" id="UP000504629">
    <property type="component" value="Unplaced"/>
</dbReference>